<dbReference type="Proteomes" id="UP000003803">
    <property type="component" value="Unassembled WGS sequence"/>
</dbReference>
<keyword evidence="2" id="KW-1185">Reference proteome</keyword>
<evidence type="ECO:0000313" key="1">
    <source>
        <dbReference type="EMBL" id="EDS09366.1"/>
    </source>
</evidence>
<sequence length="44" mass="5071">MGYFKLLRQLRGGDLLPLKQDGQNTDEPVRFHVIPPPSLHLFIL</sequence>
<organism evidence="1 2">
    <name type="scientific">Anaerotruncus colihominis DSM 17241</name>
    <dbReference type="NCBI Taxonomy" id="445972"/>
    <lineage>
        <taxon>Bacteria</taxon>
        <taxon>Bacillati</taxon>
        <taxon>Bacillota</taxon>
        <taxon>Clostridia</taxon>
        <taxon>Eubacteriales</taxon>
        <taxon>Oscillospiraceae</taxon>
        <taxon>Anaerotruncus</taxon>
    </lineage>
</organism>
<comment type="caution">
    <text evidence="1">The sequence shown here is derived from an EMBL/GenBank/DDBJ whole genome shotgun (WGS) entry which is preliminary data.</text>
</comment>
<dbReference type="AlphaFoldDB" id="B0PGI7"/>
<proteinExistence type="predicted"/>
<gene>
    <name evidence="1" type="ORF">ANACOL_04140</name>
</gene>
<name>B0PGI7_9FIRM</name>
<evidence type="ECO:0000313" key="2">
    <source>
        <dbReference type="Proteomes" id="UP000003803"/>
    </source>
</evidence>
<accession>B0PGI7</accession>
<reference evidence="1" key="1">
    <citation type="submission" date="2007-11" db="EMBL/GenBank/DDBJ databases">
        <authorList>
            <person name="Fulton L."/>
            <person name="Clifton S."/>
            <person name="Fulton B."/>
            <person name="Xu J."/>
            <person name="Minx P."/>
            <person name="Pepin K.H."/>
            <person name="Johnson M."/>
            <person name="Thiruvilangam P."/>
            <person name="Bhonagiri V."/>
            <person name="Nash W.E."/>
            <person name="Mardis E.R."/>
            <person name="Wilson R.K."/>
        </authorList>
    </citation>
    <scope>NUCLEOTIDE SEQUENCE [LARGE SCALE GENOMIC DNA]</scope>
    <source>
        <strain evidence="1">DSM 17241</strain>
    </source>
</reference>
<dbReference type="HOGENOM" id="CLU_3211634_0_0_9"/>
<dbReference type="EMBL" id="ABGD02000030">
    <property type="protein sequence ID" value="EDS09366.1"/>
    <property type="molecule type" value="Genomic_DNA"/>
</dbReference>
<reference evidence="1" key="2">
    <citation type="submission" date="2013-09" db="EMBL/GenBank/DDBJ databases">
        <title>Draft genome sequence of Anaerotruncus colihominis(DSM 17241).</title>
        <authorList>
            <person name="Sudarsanam P."/>
            <person name="Ley R."/>
            <person name="Guruge J."/>
            <person name="Turnbaugh P.J."/>
            <person name="Mahowald M."/>
            <person name="Liep D."/>
            <person name="Gordon J."/>
        </authorList>
    </citation>
    <scope>NUCLEOTIDE SEQUENCE</scope>
    <source>
        <strain evidence="1">DSM 17241</strain>
    </source>
</reference>
<protein>
    <submittedName>
        <fullName evidence="1">Uncharacterized protein</fullName>
    </submittedName>
</protein>